<name>A0ABR4IYQ8_9EURO</name>
<comment type="caution">
    <text evidence="2">The sequence shown here is derived from an EMBL/GenBank/DDBJ whole genome shotgun (WGS) entry which is preliminary data.</text>
</comment>
<protein>
    <recommendedName>
        <fullName evidence="4">Trypsin-like cysteine/serine peptidase domain-containing protein</fullName>
    </recommendedName>
</protein>
<evidence type="ECO:0000313" key="2">
    <source>
        <dbReference type="EMBL" id="KAL2832911.1"/>
    </source>
</evidence>
<evidence type="ECO:0000256" key="1">
    <source>
        <dbReference type="SAM" id="MobiDB-lite"/>
    </source>
</evidence>
<dbReference type="Proteomes" id="UP001610335">
    <property type="component" value="Unassembled WGS sequence"/>
</dbReference>
<feature type="non-terminal residue" evidence="2">
    <location>
        <position position="1"/>
    </location>
</feature>
<sequence length="644" mass="70691">MSGMPGSLPTFPPPGLPTPPDSPRKRRKHLRESDEAGGTMTVEDYLHRTDPFRTTTMRFPWPYPITTAPATQETIQRVNSCRADVVALLASEGFSTEPHHFFFRVEHVTKPGYPMGNTAQTMLRLVWTGNAPAPLRLGPTKDAVAELLARKGIQSVGIEIVFFDQCFRPSLFSIQPNHPAVPIYNAAKRGIMRLVNQRLHSEWATLSMFMMGLTKPKSTPTIVILVNPFAVHDWADLATQIKLRLPPGDTTALGINVEFLPGSLSLLPPATPIGDGRSCFRDMRADGVPTPGTSITVLPERGSGSLGPFVTLTRGAKEWNGALTNFHVVRPPPGAAEEIMEAAHRFGSSPTLGNGTEFDVFYFSPSDARETLEGLRDQIKTDTEILESLEKEMSDRQEAGLEMPARKLHIMNVYKERLPMLRQKLDVVGKMPIKLGRTLVSSGCVIAENKVGDWAFIEISSEAINNDERNLVNRMPSVPLSDQPLNPHNDREILMVHSEGDRLLEFGSLEKGVWYCKSGRSSEVTGGICDGVSMYCNWATDARQRWKKDGSERAMIEDGITEEFVITKENLGPSGRTQGSFCRGGDSGSAIVDDSGRVCGLLYGGATSLCGHRDDQTSGVCSDILHVKRWVEEKVPGATLSLPS</sequence>
<proteinExistence type="predicted"/>
<feature type="region of interest" description="Disordered" evidence="1">
    <location>
        <begin position="1"/>
        <end position="41"/>
    </location>
</feature>
<accession>A0ABR4IYQ8</accession>
<keyword evidence="3" id="KW-1185">Reference proteome</keyword>
<evidence type="ECO:0008006" key="4">
    <source>
        <dbReference type="Google" id="ProtNLM"/>
    </source>
</evidence>
<gene>
    <name evidence="2" type="ORF">BDW59DRAFT_138886</name>
</gene>
<dbReference type="SUPFAM" id="SSF50494">
    <property type="entry name" value="Trypsin-like serine proteases"/>
    <property type="match status" value="1"/>
</dbReference>
<organism evidence="2 3">
    <name type="scientific">Aspergillus cavernicola</name>
    <dbReference type="NCBI Taxonomy" id="176166"/>
    <lineage>
        <taxon>Eukaryota</taxon>
        <taxon>Fungi</taxon>
        <taxon>Dikarya</taxon>
        <taxon>Ascomycota</taxon>
        <taxon>Pezizomycotina</taxon>
        <taxon>Eurotiomycetes</taxon>
        <taxon>Eurotiomycetidae</taxon>
        <taxon>Eurotiales</taxon>
        <taxon>Aspergillaceae</taxon>
        <taxon>Aspergillus</taxon>
        <taxon>Aspergillus subgen. Nidulantes</taxon>
    </lineage>
</organism>
<evidence type="ECO:0000313" key="3">
    <source>
        <dbReference type="Proteomes" id="UP001610335"/>
    </source>
</evidence>
<reference evidence="2 3" key="1">
    <citation type="submission" date="2024-07" db="EMBL/GenBank/DDBJ databases">
        <title>Section-level genome sequencing and comparative genomics of Aspergillus sections Usti and Cavernicolus.</title>
        <authorList>
            <consortium name="Lawrence Berkeley National Laboratory"/>
            <person name="Nybo J.L."/>
            <person name="Vesth T.C."/>
            <person name="Theobald S."/>
            <person name="Frisvad J.C."/>
            <person name="Larsen T.O."/>
            <person name="Kjaerboelling I."/>
            <person name="Rothschild-Mancinelli K."/>
            <person name="Lyhne E.K."/>
            <person name="Kogle M.E."/>
            <person name="Barry K."/>
            <person name="Clum A."/>
            <person name="Na H."/>
            <person name="Ledsgaard L."/>
            <person name="Lin J."/>
            <person name="Lipzen A."/>
            <person name="Kuo A."/>
            <person name="Riley R."/>
            <person name="Mondo S."/>
            <person name="LaButti K."/>
            <person name="Haridas S."/>
            <person name="Pangalinan J."/>
            <person name="Salamov A.A."/>
            <person name="Simmons B.A."/>
            <person name="Magnuson J.K."/>
            <person name="Chen J."/>
            <person name="Drula E."/>
            <person name="Henrissat B."/>
            <person name="Wiebenga A."/>
            <person name="Lubbers R.J."/>
            <person name="Gomes A.C."/>
            <person name="Makela M.R."/>
            <person name="Stajich J."/>
            <person name="Grigoriev I.V."/>
            <person name="Mortensen U.H."/>
            <person name="De vries R.P."/>
            <person name="Baker S.E."/>
            <person name="Andersen M.R."/>
        </authorList>
    </citation>
    <scope>NUCLEOTIDE SEQUENCE [LARGE SCALE GENOMIC DNA]</scope>
    <source>
        <strain evidence="2 3">CBS 600.67</strain>
    </source>
</reference>
<dbReference type="InterPro" id="IPR009003">
    <property type="entry name" value="Peptidase_S1_PA"/>
</dbReference>
<feature type="compositionally biased region" description="Pro residues" evidence="1">
    <location>
        <begin position="10"/>
        <end position="21"/>
    </location>
</feature>
<dbReference type="EMBL" id="JBFXLS010000005">
    <property type="protein sequence ID" value="KAL2832911.1"/>
    <property type="molecule type" value="Genomic_DNA"/>
</dbReference>